<dbReference type="WBParaSite" id="SBAD_0000113701-mRNA-1">
    <property type="protein sequence ID" value="SBAD_0000113701-mRNA-1"/>
    <property type="gene ID" value="SBAD_0000113701"/>
</dbReference>
<gene>
    <name evidence="3" type="ORF">SBAD_LOCUS1100</name>
</gene>
<feature type="transmembrane region" description="Helical" evidence="2">
    <location>
        <begin position="47"/>
        <end position="67"/>
    </location>
</feature>
<dbReference type="EMBL" id="UZAM01006710">
    <property type="protein sequence ID" value="VDO93203.1"/>
    <property type="molecule type" value="Genomic_DNA"/>
</dbReference>
<name>A0A183IBV6_9BILA</name>
<sequence>MMTDDGGNNEMMSRKVSVDPSIGTSSIHDELIRKYSRIPLFDPARRIHRYSILAIMCFLNFGSYLIYDAPAALNDNIVQVQPDENMVLGRLINADKYTHPPSPPRKSVIVHD</sequence>
<evidence type="ECO:0000256" key="1">
    <source>
        <dbReference type="SAM" id="MobiDB-lite"/>
    </source>
</evidence>
<accession>A0A183IBV6</accession>
<reference evidence="3 4" key="2">
    <citation type="submission" date="2018-11" db="EMBL/GenBank/DDBJ databases">
        <authorList>
            <consortium name="Pathogen Informatics"/>
        </authorList>
    </citation>
    <scope>NUCLEOTIDE SEQUENCE [LARGE SCALE GENOMIC DNA]</scope>
</reference>
<dbReference type="Proteomes" id="UP000270296">
    <property type="component" value="Unassembled WGS sequence"/>
</dbReference>
<feature type="region of interest" description="Disordered" evidence="1">
    <location>
        <begin position="1"/>
        <end position="22"/>
    </location>
</feature>
<keyword evidence="2" id="KW-0472">Membrane</keyword>
<dbReference type="AlphaFoldDB" id="A0A183IBV6"/>
<protein>
    <submittedName>
        <fullName evidence="5">Neur_chan_memb domain-containing protein</fullName>
    </submittedName>
</protein>
<keyword evidence="2" id="KW-1133">Transmembrane helix</keyword>
<evidence type="ECO:0000256" key="2">
    <source>
        <dbReference type="SAM" id="Phobius"/>
    </source>
</evidence>
<dbReference type="OrthoDB" id="424834at2759"/>
<evidence type="ECO:0000313" key="5">
    <source>
        <dbReference type="WBParaSite" id="SBAD_0000113701-mRNA-1"/>
    </source>
</evidence>
<keyword evidence="2" id="KW-0812">Transmembrane</keyword>
<evidence type="ECO:0000313" key="3">
    <source>
        <dbReference type="EMBL" id="VDO93203.1"/>
    </source>
</evidence>
<evidence type="ECO:0000313" key="4">
    <source>
        <dbReference type="Proteomes" id="UP000270296"/>
    </source>
</evidence>
<keyword evidence="4" id="KW-1185">Reference proteome</keyword>
<proteinExistence type="predicted"/>
<reference evidence="5" key="1">
    <citation type="submission" date="2016-06" db="UniProtKB">
        <authorList>
            <consortium name="WormBaseParasite"/>
        </authorList>
    </citation>
    <scope>IDENTIFICATION</scope>
</reference>
<organism evidence="5">
    <name type="scientific">Soboliphyme baturini</name>
    <dbReference type="NCBI Taxonomy" id="241478"/>
    <lineage>
        <taxon>Eukaryota</taxon>
        <taxon>Metazoa</taxon>
        <taxon>Ecdysozoa</taxon>
        <taxon>Nematoda</taxon>
        <taxon>Enoplea</taxon>
        <taxon>Dorylaimia</taxon>
        <taxon>Dioctophymatida</taxon>
        <taxon>Dioctophymatoidea</taxon>
        <taxon>Soboliphymatidae</taxon>
        <taxon>Soboliphyme</taxon>
    </lineage>
</organism>